<sequence length="182" mass="18974">MDEIVAAAKDVRSIAHAYARFTAALDAHARSAANNIEQAARAHAMARDSGRDRALEHVLVGAMERDLADLLATVRGRRHSGIVRNTRGGGGGGGHGQEEEEEEGRGRGCTRAGCGVHGGDWADAPAGAGVGSVRGRTGRRGEARNLARIARVPGGNGGARRGSQRGCRYCGAGCGDRWRRAD</sequence>
<name>A0A1R1YMQ2_9FUNG</name>
<dbReference type="AlphaFoldDB" id="A0A1R1YMQ2"/>
<dbReference type="EMBL" id="LSSM01000696">
    <property type="protein sequence ID" value="OMJ28154.1"/>
    <property type="molecule type" value="Genomic_DNA"/>
</dbReference>
<protein>
    <submittedName>
        <fullName evidence="2">Uncharacterized protein</fullName>
    </submittedName>
</protein>
<keyword evidence="3" id="KW-1185">Reference proteome</keyword>
<reference evidence="3" key="1">
    <citation type="submission" date="2017-01" db="EMBL/GenBank/DDBJ databases">
        <authorList>
            <person name="Wang Y."/>
            <person name="White M."/>
            <person name="Kvist S."/>
            <person name="Moncalvo J.-M."/>
        </authorList>
    </citation>
    <scope>NUCLEOTIDE SEQUENCE [LARGE SCALE GENOMIC DNA]</scope>
    <source>
        <strain evidence="3">ID-206-W2</strain>
    </source>
</reference>
<accession>A0A1R1YMQ2</accession>
<organism evidence="2 3">
    <name type="scientific">Smittium culicis</name>
    <dbReference type="NCBI Taxonomy" id="133412"/>
    <lineage>
        <taxon>Eukaryota</taxon>
        <taxon>Fungi</taxon>
        <taxon>Fungi incertae sedis</taxon>
        <taxon>Zoopagomycota</taxon>
        <taxon>Kickxellomycotina</taxon>
        <taxon>Harpellomycetes</taxon>
        <taxon>Harpellales</taxon>
        <taxon>Legeriomycetaceae</taxon>
        <taxon>Smittium</taxon>
    </lineage>
</organism>
<dbReference type="OrthoDB" id="10550034at2759"/>
<evidence type="ECO:0000256" key="1">
    <source>
        <dbReference type="SAM" id="MobiDB-lite"/>
    </source>
</evidence>
<comment type="caution">
    <text evidence="2">The sequence shown here is derived from an EMBL/GenBank/DDBJ whole genome shotgun (WGS) entry which is preliminary data.</text>
</comment>
<feature type="region of interest" description="Disordered" evidence="1">
    <location>
        <begin position="81"/>
        <end position="108"/>
    </location>
</feature>
<evidence type="ECO:0000313" key="2">
    <source>
        <dbReference type="EMBL" id="OMJ28154.1"/>
    </source>
</evidence>
<dbReference type="Proteomes" id="UP000187429">
    <property type="component" value="Unassembled WGS sequence"/>
</dbReference>
<gene>
    <name evidence="2" type="ORF">AYI69_g2379</name>
</gene>
<proteinExistence type="predicted"/>
<evidence type="ECO:0000313" key="3">
    <source>
        <dbReference type="Proteomes" id="UP000187429"/>
    </source>
</evidence>